<reference evidence="3" key="1">
    <citation type="submission" date="2016-10" db="EMBL/GenBank/DDBJ databases">
        <authorList>
            <person name="Varghese N."/>
            <person name="Submissions S."/>
        </authorList>
    </citation>
    <scope>NUCLEOTIDE SEQUENCE [LARGE SCALE GENOMIC DNA]</scope>
    <source>
        <strain evidence="3">KPR-1</strain>
    </source>
</reference>
<name>A0A1H4BPH6_9ACTO</name>
<dbReference type="PANTHER" id="PTHR37305:SF1">
    <property type="entry name" value="MEMBRANE PROTEIN"/>
    <property type="match status" value="1"/>
</dbReference>
<feature type="transmembrane region" description="Helical" evidence="1">
    <location>
        <begin position="117"/>
        <end position="141"/>
    </location>
</feature>
<feature type="transmembrane region" description="Helical" evidence="1">
    <location>
        <begin position="83"/>
        <end position="105"/>
    </location>
</feature>
<feature type="transmembrane region" description="Helical" evidence="1">
    <location>
        <begin position="27"/>
        <end position="48"/>
    </location>
</feature>
<evidence type="ECO:0000313" key="2">
    <source>
        <dbReference type="EMBL" id="SEA49980.1"/>
    </source>
</evidence>
<keyword evidence="1" id="KW-0812">Transmembrane</keyword>
<sequence>MSAPTTMSGLRTMIATEWLAWRRGARLVVIVVLIAIFAFLSPIAAYYLPAILSSLGDSALRELIPEPTATDAATQWTKNLTQIVLIALIVIAGGAIAGNVARGTAQFLLTRGVSRAAYVTATMVVGLVITLATSLLGSLVAAGMTALLFADGVLVRLVAATAAWCVAAALLLAVTWLASAALASQIGAAGIGIGAFFVLQLLAIWPPAARYSPAGILALPGRIATESVSGAELWLPIATSLLSAAVIAYAAIEVFRRRELP</sequence>
<dbReference type="GO" id="GO:0005886">
    <property type="term" value="C:plasma membrane"/>
    <property type="evidence" value="ECO:0007669"/>
    <property type="project" value="UniProtKB-SubCell"/>
</dbReference>
<protein>
    <submittedName>
        <fullName evidence="2">ABC-2 type transport system permease protein</fullName>
    </submittedName>
</protein>
<feature type="transmembrane region" description="Helical" evidence="1">
    <location>
        <begin position="186"/>
        <end position="205"/>
    </location>
</feature>
<proteinExistence type="predicted"/>
<dbReference type="OrthoDB" id="4187110at2"/>
<keyword evidence="1" id="KW-0472">Membrane</keyword>
<keyword evidence="3" id="KW-1185">Reference proteome</keyword>
<evidence type="ECO:0000313" key="3">
    <source>
        <dbReference type="Proteomes" id="UP000199288"/>
    </source>
</evidence>
<dbReference type="PANTHER" id="PTHR37305">
    <property type="entry name" value="INTEGRAL MEMBRANE PROTEIN-RELATED"/>
    <property type="match status" value="1"/>
</dbReference>
<dbReference type="EMBL" id="FNQV01000010">
    <property type="protein sequence ID" value="SEA49980.1"/>
    <property type="molecule type" value="Genomic_DNA"/>
</dbReference>
<dbReference type="GO" id="GO:0140359">
    <property type="term" value="F:ABC-type transporter activity"/>
    <property type="evidence" value="ECO:0007669"/>
    <property type="project" value="InterPro"/>
</dbReference>
<evidence type="ECO:0000256" key="1">
    <source>
        <dbReference type="SAM" id="Phobius"/>
    </source>
</evidence>
<organism evidence="2 3">
    <name type="scientific">Bowdeniella nasicola</name>
    <dbReference type="NCBI Taxonomy" id="208480"/>
    <lineage>
        <taxon>Bacteria</taxon>
        <taxon>Bacillati</taxon>
        <taxon>Actinomycetota</taxon>
        <taxon>Actinomycetes</taxon>
        <taxon>Actinomycetales</taxon>
        <taxon>Actinomycetaceae</taxon>
        <taxon>Bowdeniella</taxon>
    </lineage>
</organism>
<dbReference type="AlphaFoldDB" id="A0A1H4BPH6"/>
<accession>A0A1H4BPH6</accession>
<feature type="transmembrane region" description="Helical" evidence="1">
    <location>
        <begin position="233"/>
        <end position="252"/>
    </location>
</feature>
<keyword evidence="1" id="KW-1133">Transmembrane helix</keyword>
<feature type="transmembrane region" description="Helical" evidence="1">
    <location>
        <begin position="153"/>
        <end position="174"/>
    </location>
</feature>
<dbReference type="Proteomes" id="UP000199288">
    <property type="component" value="Unassembled WGS sequence"/>
</dbReference>
<dbReference type="RefSeq" id="WP_143027387.1">
    <property type="nucleotide sequence ID" value="NZ_FNQV01000010.1"/>
</dbReference>
<gene>
    <name evidence="2" type="ORF">SAMN02910418_01732</name>
</gene>